<dbReference type="EMBL" id="AONC01000076">
    <property type="protein sequence ID" value="EXJ13282.1"/>
    <property type="molecule type" value="Genomic_DNA"/>
</dbReference>
<keyword evidence="2" id="KW-1185">Reference proteome</keyword>
<evidence type="ECO:0000313" key="2">
    <source>
        <dbReference type="Proteomes" id="UP000019460"/>
    </source>
</evidence>
<gene>
    <name evidence="1" type="ORF">D779_3873</name>
</gene>
<sequence>MLAFAIHYILMVSSSYYDFLQGPPIPAEAAAQITPLPSN</sequence>
<reference evidence="1 2" key="1">
    <citation type="submission" date="2012-11" db="EMBL/GenBank/DDBJ databases">
        <title>Genome assembly of Thiorhodococcus sp. AK35.</title>
        <authorList>
            <person name="Nupur N."/>
            <person name="Khatri I."/>
            <person name="Subramanian S."/>
            <person name="Pinnaka A."/>
        </authorList>
    </citation>
    <scope>NUCLEOTIDE SEQUENCE [LARGE SCALE GENOMIC DNA]</scope>
    <source>
        <strain evidence="1 2">AK35</strain>
    </source>
</reference>
<evidence type="ECO:0000313" key="1">
    <source>
        <dbReference type="EMBL" id="EXJ13282.1"/>
    </source>
</evidence>
<organism evidence="1 2">
    <name type="scientific">Imhoffiella purpurea</name>
    <dbReference type="NCBI Taxonomy" id="1249627"/>
    <lineage>
        <taxon>Bacteria</taxon>
        <taxon>Pseudomonadati</taxon>
        <taxon>Pseudomonadota</taxon>
        <taxon>Gammaproteobacteria</taxon>
        <taxon>Chromatiales</taxon>
        <taxon>Chromatiaceae</taxon>
        <taxon>Imhoffiella</taxon>
    </lineage>
</organism>
<proteinExistence type="predicted"/>
<comment type="caution">
    <text evidence="1">The sequence shown here is derived from an EMBL/GenBank/DDBJ whole genome shotgun (WGS) entry which is preliminary data.</text>
</comment>
<dbReference type="Proteomes" id="UP000019460">
    <property type="component" value="Unassembled WGS sequence"/>
</dbReference>
<dbReference type="STRING" id="1249627.D779_3873"/>
<accession>W9VB59</accession>
<protein>
    <submittedName>
        <fullName evidence="1">Uncharacterized protein</fullName>
    </submittedName>
</protein>
<name>W9VB59_9GAMM</name>
<dbReference type="AlphaFoldDB" id="W9VB59"/>